<sequence length="66" mass="7567">MTAIPNRLHSKPPFVFNPSDDEAANEGHESYTAFFDALRIHSEFGAESSKYTCCNRQYWRISVVAR</sequence>
<organism evidence="2 3">
    <name type="scientific">Nepenthes gracilis</name>
    <name type="common">Slender pitcher plant</name>
    <dbReference type="NCBI Taxonomy" id="150966"/>
    <lineage>
        <taxon>Eukaryota</taxon>
        <taxon>Viridiplantae</taxon>
        <taxon>Streptophyta</taxon>
        <taxon>Embryophyta</taxon>
        <taxon>Tracheophyta</taxon>
        <taxon>Spermatophyta</taxon>
        <taxon>Magnoliopsida</taxon>
        <taxon>eudicotyledons</taxon>
        <taxon>Gunneridae</taxon>
        <taxon>Pentapetalae</taxon>
        <taxon>Caryophyllales</taxon>
        <taxon>Nepenthaceae</taxon>
        <taxon>Nepenthes</taxon>
    </lineage>
</organism>
<reference evidence="2" key="1">
    <citation type="submission" date="2023-05" db="EMBL/GenBank/DDBJ databases">
        <title>Nepenthes gracilis genome sequencing.</title>
        <authorList>
            <person name="Fukushima K."/>
        </authorList>
    </citation>
    <scope>NUCLEOTIDE SEQUENCE</scope>
    <source>
        <strain evidence="2">SING2019-196</strain>
    </source>
</reference>
<protein>
    <submittedName>
        <fullName evidence="2">Uncharacterized protein</fullName>
    </submittedName>
</protein>
<feature type="region of interest" description="Disordered" evidence="1">
    <location>
        <begin position="1"/>
        <end position="25"/>
    </location>
</feature>
<accession>A0AAD3RWN1</accession>
<gene>
    <name evidence="2" type="ORF">Nepgr_000222</name>
</gene>
<dbReference type="Proteomes" id="UP001279734">
    <property type="component" value="Unassembled WGS sequence"/>
</dbReference>
<keyword evidence="3" id="KW-1185">Reference proteome</keyword>
<name>A0AAD3RWN1_NEPGR</name>
<dbReference type="AlphaFoldDB" id="A0AAD3RWN1"/>
<evidence type="ECO:0000313" key="2">
    <source>
        <dbReference type="EMBL" id="GMG98382.1"/>
    </source>
</evidence>
<comment type="caution">
    <text evidence="2">The sequence shown here is derived from an EMBL/GenBank/DDBJ whole genome shotgun (WGS) entry which is preliminary data.</text>
</comment>
<evidence type="ECO:0000256" key="1">
    <source>
        <dbReference type="SAM" id="MobiDB-lite"/>
    </source>
</evidence>
<proteinExistence type="predicted"/>
<evidence type="ECO:0000313" key="3">
    <source>
        <dbReference type="Proteomes" id="UP001279734"/>
    </source>
</evidence>
<dbReference type="EMBL" id="BSYO01000001">
    <property type="protein sequence ID" value="GMG98382.1"/>
    <property type="molecule type" value="Genomic_DNA"/>
</dbReference>